<dbReference type="EMBL" id="CP001614">
    <property type="protein sequence ID" value="ACR13727.1"/>
    <property type="molecule type" value="Genomic_DNA"/>
</dbReference>
<dbReference type="InterPro" id="IPR045584">
    <property type="entry name" value="Pilin-like"/>
</dbReference>
<dbReference type="KEGG" id="ttu:TERTU_1105"/>
<keyword evidence="1" id="KW-1133">Transmembrane helix</keyword>
<keyword evidence="3" id="KW-1185">Reference proteome</keyword>
<protein>
    <submittedName>
        <fullName evidence="2">MSHA pilin protein, MshB</fullName>
    </submittedName>
</protein>
<gene>
    <name evidence="2" type="ordered locus">TERTU_1105</name>
</gene>
<dbReference type="Pfam" id="PF07963">
    <property type="entry name" value="N_methyl"/>
    <property type="match status" value="1"/>
</dbReference>
<reference evidence="2 3" key="1">
    <citation type="journal article" date="2009" name="PLoS ONE">
        <title>The complete genome of Teredinibacter turnerae T7901: an intracellular endosymbiont of marine wood-boring bivalves (shipworms).</title>
        <authorList>
            <person name="Yang J.C."/>
            <person name="Madupu R."/>
            <person name="Durkin A.S."/>
            <person name="Ekborg N.A."/>
            <person name="Pedamallu C.S."/>
            <person name="Hostetler J.B."/>
            <person name="Radune D."/>
            <person name="Toms B.S."/>
            <person name="Henrissat B."/>
            <person name="Coutinho P.M."/>
            <person name="Schwarz S."/>
            <person name="Field L."/>
            <person name="Trindade-Silva A.E."/>
            <person name="Soares C.A.G."/>
            <person name="Elshahawi S."/>
            <person name="Hanora A."/>
            <person name="Schmidt E.W."/>
            <person name="Haygood M.G."/>
            <person name="Posfai J."/>
            <person name="Benner J."/>
            <person name="Madinger C."/>
            <person name="Nove J."/>
            <person name="Anton B."/>
            <person name="Chaudhary K."/>
            <person name="Foster J."/>
            <person name="Holman A."/>
            <person name="Kumar S."/>
            <person name="Lessard P.A."/>
            <person name="Luyten Y.A."/>
            <person name="Slatko B."/>
            <person name="Wood N."/>
            <person name="Wu B."/>
            <person name="Teplitski M."/>
            <person name="Mougous J.D."/>
            <person name="Ward N."/>
            <person name="Eisen J.A."/>
            <person name="Badger J.H."/>
            <person name="Distel D.L."/>
        </authorList>
    </citation>
    <scope>NUCLEOTIDE SEQUENCE [LARGE SCALE GENOMIC DNA]</scope>
    <source>
        <strain evidence="3">ATCC 39867 / T7901</strain>
    </source>
</reference>
<dbReference type="OrthoDB" id="5737052at2"/>
<dbReference type="NCBIfam" id="TIGR02532">
    <property type="entry name" value="IV_pilin_GFxxxE"/>
    <property type="match status" value="1"/>
</dbReference>
<keyword evidence="1" id="KW-0812">Transmembrane</keyword>
<keyword evidence="1" id="KW-0472">Membrane</keyword>
<feature type="transmembrane region" description="Helical" evidence="1">
    <location>
        <begin position="20"/>
        <end position="38"/>
    </location>
</feature>
<dbReference type="Gene3D" id="3.30.700.10">
    <property type="entry name" value="Glycoprotein, Type 4 Pilin"/>
    <property type="match status" value="1"/>
</dbReference>
<sequence length="180" mass="20122">MFKPVACNWKCENGFSLFELVIVLIVLAVLLHFSIPYYNDVVDDSKSKTVKFQAGTFSRAVENLHGQAKLGDGHSVEVNGLTIRMNEYGWPANAGSNTSAKLANQTALECQQLWNGVFKNAPATVILENEKARDAHPQADFGVNFINGRICRYELLRKGDERFFFDYDLKTGEVAVQISK</sequence>
<evidence type="ECO:0000256" key="1">
    <source>
        <dbReference type="SAM" id="Phobius"/>
    </source>
</evidence>
<proteinExistence type="predicted"/>
<dbReference type="AlphaFoldDB" id="C5BR28"/>
<dbReference type="STRING" id="377629.TERTU_1105"/>
<dbReference type="InterPro" id="IPR012902">
    <property type="entry name" value="N_methyl_site"/>
</dbReference>
<name>C5BR28_TERTT</name>
<dbReference type="Proteomes" id="UP000009080">
    <property type="component" value="Chromosome"/>
</dbReference>
<dbReference type="SUPFAM" id="SSF54523">
    <property type="entry name" value="Pili subunits"/>
    <property type="match status" value="1"/>
</dbReference>
<dbReference type="RefSeq" id="WP_015819842.1">
    <property type="nucleotide sequence ID" value="NC_012997.1"/>
</dbReference>
<dbReference type="eggNOG" id="COG4969">
    <property type="taxonomic scope" value="Bacteria"/>
</dbReference>
<evidence type="ECO:0000313" key="2">
    <source>
        <dbReference type="EMBL" id="ACR13727.1"/>
    </source>
</evidence>
<accession>C5BR28</accession>
<evidence type="ECO:0000313" key="3">
    <source>
        <dbReference type="Proteomes" id="UP000009080"/>
    </source>
</evidence>
<dbReference type="HOGENOM" id="CLU_1495502_0_0_6"/>
<organism evidence="2 3">
    <name type="scientific">Teredinibacter turnerae (strain ATCC 39867 / T7901)</name>
    <dbReference type="NCBI Taxonomy" id="377629"/>
    <lineage>
        <taxon>Bacteria</taxon>
        <taxon>Pseudomonadati</taxon>
        <taxon>Pseudomonadota</taxon>
        <taxon>Gammaproteobacteria</taxon>
        <taxon>Cellvibrionales</taxon>
        <taxon>Cellvibrionaceae</taxon>
        <taxon>Teredinibacter</taxon>
    </lineage>
</organism>